<keyword evidence="4" id="KW-1185">Reference proteome</keyword>
<proteinExistence type="predicted"/>
<dbReference type="NCBIfam" id="TIGR03891">
    <property type="entry name" value="thiopep_ocin"/>
    <property type="match status" value="1"/>
</dbReference>
<dbReference type="OrthoDB" id="1273722at2"/>
<dbReference type="InterPro" id="IPR006827">
    <property type="entry name" value="Lant_deHydtase_N"/>
</dbReference>
<feature type="domain" description="Thiopeptide-type bacteriocin biosynthesis" evidence="2">
    <location>
        <begin position="761"/>
        <end position="1013"/>
    </location>
</feature>
<dbReference type="PATRIC" id="fig|665004.4.peg.2428"/>
<dbReference type="Proteomes" id="UP000074382">
    <property type="component" value="Unassembled WGS sequence"/>
</dbReference>
<sequence length="1027" mass="113172">MYRFVDAAVVRAAARCPGSVPPWPDLTDDAEKNLTSWVDWLRQVWASDGFAASVEIASPDLARRVQEVCQGSRVRRQEVRRAVLSLIRYLLRSTSRATPFGLFSGVAPVRLGHTPAVRFGGGHRAVARVDSTWLDGVITRLEAIPELRYRLLVVRNNLAFVRDGRLVVGCWQSGAVHGTGPAEVSVRYTEAVHTVFQAAQTPVRLGDLADKLASNFPDKPDSVINEMLTRLVEHRLLVTSLRPPMTVTDPLGHVIEALTAVQADTVQGAAGLLDELCGIHADLLHHNATPPLRGRSLRSHVSRGMAALCTAERPIAVDLRLDGDLVLPHAVVREAERTAEALARLGPHPHGTPAWQDYHRRFCERYGLGSLVGIRELLDADSGLGFPHGYRNSRLAPPSVPGLSKRDMALLVLAQNAAVQQHTEVVIDDALVDNLAAASLGEYRVQPHTELRCRIYSPSTGALGRGEFRLAVTGMSRAAGTTAGRFLDLFDTGDQERMFRAYAELPAVCQNALRVQVSGPTVSRRAENITRSPAVLPLLVPLAEQCPDGKEAVSLDDLAVTADAQRLYLVSVSRRQPVEPILFSAVELTHHAQPLLRFLCEISTARTAACVPFSWGAASRLPFLPRIRYRRSILSPAMWTLTATDFPGSAEPWRNWKDRWDAWRDQFRVPASVYLGDGDRRIRLDLDESAHLAVLRADLARNGHATIREAPEEDEMGWIDGRAHDIVIPLAATAPPAAPQRTWSRCVLSRAHGHLPGSSEWLYVKLYGNPGRQTALLTSHLPALLAAWEEEPEWWFLRYHDPDKHLRLRIRLREADDFGQVAARVTAWTTELYERGLVSQVQFDTYYPETGRFGQDVAMAAAESVFAADSAAAVAQLRAVDHREGPHLHAVTAASMVDIAVTVAGSVSDGMRWLIRHWRASSAPAPSRETRDQMIRLADPSRGRSALLEVPGGEDIAASWELRRAALLRYRAALTAEKQISPDTVLADLLHLHHARMVGISPDSEWACRRLSRAAALSWTARTQGAL</sequence>
<comment type="caution">
    <text evidence="3">The sequence shown here is derived from an EMBL/GenBank/DDBJ whole genome shotgun (WGS) entry which is preliminary data.</text>
</comment>
<protein>
    <submittedName>
        <fullName evidence="3">Lantibiotic dehydratase</fullName>
    </submittedName>
</protein>
<evidence type="ECO:0000259" key="1">
    <source>
        <dbReference type="Pfam" id="PF04738"/>
    </source>
</evidence>
<accession>A0A147KF71</accession>
<organism evidence="3 4">
    <name type="scientific">Thermobifida cellulosilytica TB100</name>
    <dbReference type="NCBI Taxonomy" id="665004"/>
    <lineage>
        <taxon>Bacteria</taxon>
        <taxon>Bacillati</taxon>
        <taxon>Actinomycetota</taxon>
        <taxon>Actinomycetes</taxon>
        <taxon>Streptosporangiales</taxon>
        <taxon>Nocardiopsidaceae</taxon>
        <taxon>Thermobifida</taxon>
    </lineage>
</organism>
<evidence type="ECO:0000259" key="2">
    <source>
        <dbReference type="Pfam" id="PF14028"/>
    </source>
</evidence>
<dbReference type="Pfam" id="PF14028">
    <property type="entry name" value="Lant_dehydr_C"/>
    <property type="match status" value="1"/>
</dbReference>
<name>A0A147KF71_THECS</name>
<reference evidence="4" key="1">
    <citation type="journal article" date="2017" name="Acta Aliment.">
        <title>Plant polysaccharide degrading enzyme system of Thermpbifida cellulosilytica TB100 revealed by de novo genome project data.</title>
        <authorList>
            <person name="Toth A."/>
            <person name="Baka E."/>
            <person name="Luzics S."/>
            <person name="Bata-Vidacs I."/>
            <person name="Nagy I."/>
            <person name="Balint B."/>
            <person name="Herceg R."/>
            <person name="Olasz F."/>
            <person name="Wilk T."/>
            <person name="Nagy T."/>
            <person name="Kriszt B."/>
            <person name="Nagy I."/>
            <person name="Kukolya J."/>
        </authorList>
    </citation>
    <scope>NUCLEOTIDE SEQUENCE [LARGE SCALE GENOMIC DNA]</scope>
    <source>
        <strain evidence="4">TB100</strain>
    </source>
</reference>
<feature type="domain" description="Lantibiotic dehydratase N-terminal" evidence="1">
    <location>
        <begin position="50"/>
        <end position="695"/>
    </location>
</feature>
<evidence type="ECO:0000313" key="3">
    <source>
        <dbReference type="EMBL" id="KUP95935.1"/>
    </source>
</evidence>
<dbReference type="AlphaFoldDB" id="A0A147KF71"/>
<evidence type="ECO:0000313" key="4">
    <source>
        <dbReference type="Proteomes" id="UP000074382"/>
    </source>
</evidence>
<dbReference type="InterPro" id="IPR023809">
    <property type="entry name" value="Thiopep_bacteriocin_synth_dom"/>
</dbReference>
<dbReference type="EMBL" id="LGEM01000103">
    <property type="protein sequence ID" value="KUP95935.1"/>
    <property type="molecule type" value="Genomic_DNA"/>
</dbReference>
<dbReference type="STRING" id="665004.AC529_14755"/>
<gene>
    <name evidence="3" type="ORF">AC529_14755</name>
</gene>
<dbReference type="Pfam" id="PF04738">
    <property type="entry name" value="Lant_dehydr_N"/>
    <property type="match status" value="1"/>
</dbReference>